<dbReference type="Proteomes" id="UP001628668">
    <property type="component" value="Unassembled WGS sequence"/>
</dbReference>
<organism evidence="3 4">
    <name type="scientific">Rossellomorea oryzaecorticis</name>
    <dbReference type="NCBI Taxonomy" id="1396505"/>
    <lineage>
        <taxon>Bacteria</taxon>
        <taxon>Bacillati</taxon>
        <taxon>Bacillota</taxon>
        <taxon>Bacilli</taxon>
        <taxon>Bacillales</taxon>
        <taxon>Bacillaceae</taxon>
        <taxon>Rossellomorea</taxon>
    </lineage>
</organism>
<dbReference type="PANTHER" id="PTHR43000">
    <property type="entry name" value="DTDP-D-GLUCOSE 4,6-DEHYDRATASE-RELATED"/>
    <property type="match status" value="1"/>
</dbReference>
<dbReference type="InterPro" id="IPR001509">
    <property type="entry name" value="Epimerase_deHydtase"/>
</dbReference>
<evidence type="ECO:0000313" key="3">
    <source>
        <dbReference type="EMBL" id="MFL8935931.1"/>
    </source>
</evidence>
<feature type="domain" description="NAD-dependent epimerase/dehydratase" evidence="2">
    <location>
        <begin position="4"/>
        <end position="222"/>
    </location>
</feature>
<evidence type="ECO:0000313" key="4">
    <source>
        <dbReference type="Proteomes" id="UP001628668"/>
    </source>
</evidence>
<comment type="caution">
    <text evidence="3">The sequence shown here is derived from an EMBL/GenBank/DDBJ whole genome shotgun (WGS) entry which is preliminary data.</text>
</comment>
<evidence type="ECO:0000256" key="1">
    <source>
        <dbReference type="ARBA" id="ARBA00007637"/>
    </source>
</evidence>
<dbReference type="RefSeq" id="WP_198257725.1">
    <property type="nucleotide sequence ID" value="NZ_JBJOSA010000002.1"/>
</dbReference>
<protein>
    <submittedName>
        <fullName evidence="3">NAD-dependent epimerase/dehydratase family protein</fullName>
    </submittedName>
</protein>
<gene>
    <name evidence="3" type="ORF">ACKA06_03930</name>
</gene>
<dbReference type="Gene3D" id="3.90.25.10">
    <property type="entry name" value="UDP-galactose 4-epimerase, domain 1"/>
    <property type="match status" value="1"/>
</dbReference>
<comment type="similarity">
    <text evidence="1">Belongs to the NAD(P)-dependent epimerase/dehydratase family.</text>
</comment>
<name>A0ABW8VKL3_9BACI</name>
<dbReference type="EMBL" id="JBJOSA010000002">
    <property type="protein sequence ID" value="MFL8935931.1"/>
    <property type="molecule type" value="Genomic_DNA"/>
</dbReference>
<dbReference type="Gene3D" id="3.40.50.720">
    <property type="entry name" value="NAD(P)-binding Rossmann-like Domain"/>
    <property type="match status" value="1"/>
</dbReference>
<proteinExistence type="inferred from homology"/>
<reference evidence="3 4" key="1">
    <citation type="submission" date="2024-12" db="EMBL/GenBank/DDBJ databases">
        <authorList>
            <person name="Li X."/>
            <person name="Zhang D."/>
        </authorList>
    </citation>
    <scope>NUCLEOTIDE SEQUENCE [LARGE SCALE GENOMIC DNA]</scope>
    <source>
        <strain evidence="3 4">JCM19602</strain>
    </source>
</reference>
<dbReference type="InterPro" id="IPR036291">
    <property type="entry name" value="NAD(P)-bd_dom_sf"/>
</dbReference>
<keyword evidence="4" id="KW-1185">Reference proteome</keyword>
<dbReference type="SUPFAM" id="SSF51735">
    <property type="entry name" value="NAD(P)-binding Rossmann-fold domains"/>
    <property type="match status" value="1"/>
</dbReference>
<dbReference type="Pfam" id="PF01370">
    <property type="entry name" value="Epimerase"/>
    <property type="match status" value="1"/>
</dbReference>
<accession>A0ABW8VKL3</accession>
<sequence length="289" mass="32208">MKKILITGAAGFAGMHSCRHFLEKGYEVIGIVRRPAASISGVSQLKVDLTIAEEVERVIQDFQPDMILHLAAQNHTGISWDFPLNTITTNVIGTLNLLEALRRHNRKAVILVAGSILEYNPCSDSVPQHPYGLSKYMQSLTAVCWKDLYGLDVRIAKSSNMIGPGPSNGICSMFAKKCLEDNESFHFINLLDRRDFIDVRDVVSAYEMILVDGVKDQTYVIASGKYKTLLEAAKTIKTIIGSNVTITADQFSRIQTTRLDITNIQNLGWRQTIPFETSIKDIIQYLNGN</sequence>
<evidence type="ECO:0000259" key="2">
    <source>
        <dbReference type="Pfam" id="PF01370"/>
    </source>
</evidence>